<dbReference type="RefSeq" id="WP_156203946.1">
    <property type="nucleotide sequence ID" value="NZ_CP046457.1"/>
</dbReference>
<dbReference type="PRINTS" id="PR00143">
    <property type="entry name" value="CITRTSNTHASE"/>
</dbReference>
<feature type="active site" evidence="6">
    <location>
        <position position="392"/>
    </location>
</feature>
<dbReference type="KEGG" id="salq:SYNTR_1533"/>
<dbReference type="UniPathway" id="UPA00223"/>
<dbReference type="Gene3D" id="1.10.580.10">
    <property type="entry name" value="Citrate Synthase, domain 1"/>
    <property type="match status" value="1"/>
</dbReference>
<dbReference type="PANTHER" id="PTHR11739:SF4">
    <property type="entry name" value="CITRATE SYNTHASE, PEROXISOMAL"/>
    <property type="match status" value="1"/>
</dbReference>
<keyword evidence="7" id="KW-0012">Acyltransferase</keyword>
<dbReference type="InterPro" id="IPR016142">
    <property type="entry name" value="Citrate_synth-like_lrg_a-sub"/>
</dbReference>
<organism evidence="7 8">
    <name type="scientific">Candidatus Syntrophocurvum alkaliphilum</name>
    <dbReference type="NCBI Taxonomy" id="2293317"/>
    <lineage>
        <taxon>Bacteria</taxon>
        <taxon>Bacillati</taxon>
        <taxon>Bacillota</taxon>
        <taxon>Clostridia</taxon>
        <taxon>Eubacteriales</taxon>
        <taxon>Syntrophomonadaceae</taxon>
        <taxon>Candidatus Syntrophocurvum</taxon>
    </lineage>
</organism>
<evidence type="ECO:0000256" key="6">
    <source>
        <dbReference type="PIRSR" id="PIRSR001369-1"/>
    </source>
</evidence>
<dbReference type="PANTHER" id="PTHR11739">
    <property type="entry name" value="CITRATE SYNTHASE"/>
    <property type="match status" value="1"/>
</dbReference>
<dbReference type="InterPro" id="IPR016143">
    <property type="entry name" value="Citrate_synth-like_sm_a-sub"/>
</dbReference>
<reference evidence="8" key="1">
    <citation type="journal article" date="2019" name="Microbiology">
        <title>Complete Genome Sequence of an Uncultured Bacterium of the Candidate Phylum Bipolaricaulota.</title>
        <authorList>
            <person name="Kadnikov V.V."/>
            <person name="Mardanov A.V."/>
            <person name="Beletsky A.V."/>
            <person name="Frank Y.A."/>
            <person name="Karnachuk O.V."/>
            <person name="Ravin N.V."/>
        </authorList>
    </citation>
    <scope>NUCLEOTIDE SEQUENCE [LARGE SCALE GENOMIC DNA]</scope>
</reference>
<dbReference type="Pfam" id="PF00285">
    <property type="entry name" value="Citrate_synt"/>
    <property type="match status" value="1"/>
</dbReference>
<accession>A0A6I6DG96</accession>
<evidence type="ECO:0000256" key="3">
    <source>
        <dbReference type="ARBA" id="ARBA00022679"/>
    </source>
</evidence>
<evidence type="ECO:0000256" key="4">
    <source>
        <dbReference type="ARBA" id="ARBA00049288"/>
    </source>
</evidence>
<dbReference type="PIRSF" id="PIRSF001369">
    <property type="entry name" value="Citrate_synth"/>
    <property type="match status" value="1"/>
</dbReference>
<sequence>MESIFGGKFEKQFINDHANLLEKNTKIDSELFSKYSVKVGLRDIDGWGVLVGLTEIGEVRSYIMDEKDLVPVPGKLIYRGIDINDIVAGFLNDNRYGFEETIYLLIFGELPSENELENFKDVLRSYQNLPEYFARDIILKAPSKDVMNALARSVLALYSFDDKADDISINNVLKQCLWLISCLPAFAVYGYQACSHYHGRNSLYIHSPKPELSIAENILHMLRSDSKYTELEAKILDLSLVLHAEHGGGNNSSFVSRVTTSTGTDTYSAMSAALGSLKGPKHGGANIKVVQMFEDMKQQIKNWDVDEEIEDYLFKLLNKEAFDRAGLIYGVGHAVYSISDPRAVILKEYAYRLAKEKGLEEEFELYSKVEKLAPEVIAKVHKMYKGVSVNVDFYSGFIYRMLNIPIELYTPLFAISRIVGWSAHRMEELVNAGKIIRPAFKSVVEQKDYIPIKDR</sequence>
<dbReference type="GO" id="GO:0005975">
    <property type="term" value="P:carbohydrate metabolic process"/>
    <property type="evidence" value="ECO:0007669"/>
    <property type="project" value="TreeGrafter"/>
</dbReference>
<dbReference type="Proteomes" id="UP000426444">
    <property type="component" value="Chromosome"/>
</dbReference>
<comment type="similarity">
    <text evidence="2 5">Belongs to the citrate synthase family.</text>
</comment>
<keyword evidence="8" id="KW-1185">Reference proteome</keyword>
<comment type="pathway">
    <text evidence="1">Carbohydrate metabolism; tricarboxylic acid cycle.</text>
</comment>
<protein>
    <recommendedName>
        <fullName evidence="5">Citrate synthase</fullName>
    </recommendedName>
</protein>
<dbReference type="InterPro" id="IPR036969">
    <property type="entry name" value="Citrate_synthase_sf"/>
</dbReference>
<dbReference type="AlphaFoldDB" id="A0A6I6DG96"/>
<evidence type="ECO:0000256" key="1">
    <source>
        <dbReference type="ARBA" id="ARBA00005163"/>
    </source>
</evidence>
<dbReference type="OrthoDB" id="9800864at2"/>
<dbReference type="SUPFAM" id="SSF48256">
    <property type="entry name" value="Citrate synthase"/>
    <property type="match status" value="1"/>
</dbReference>
<proteinExistence type="inferred from homology"/>
<evidence type="ECO:0000313" key="8">
    <source>
        <dbReference type="Proteomes" id="UP000426444"/>
    </source>
</evidence>
<keyword evidence="3 5" id="KW-0808">Transferase</keyword>
<dbReference type="InterPro" id="IPR024176">
    <property type="entry name" value="Citrate_synthase_bac-typ"/>
</dbReference>
<gene>
    <name evidence="7" type="ORF">SYNTR_1533</name>
</gene>
<name>A0A6I6DG96_9FIRM</name>
<evidence type="ECO:0000256" key="5">
    <source>
        <dbReference type="PIRNR" id="PIRNR001369"/>
    </source>
</evidence>
<evidence type="ECO:0000313" key="7">
    <source>
        <dbReference type="EMBL" id="QGU00127.1"/>
    </source>
</evidence>
<dbReference type="NCBIfam" id="NF010635">
    <property type="entry name" value="PRK14032.1"/>
    <property type="match status" value="1"/>
</dbReference>
<dbReference type="EMBL" id="CP046457">
    <property type="protein sequence ID" value="QGU00127.1"/>
    <property type="molecule type" value="Genomic_DNA"/>
</dbReference>
<dbReference type="InterPro" id="IPR002020">
    <property type="entry name" value="Citrate_synthase"/>
</dbReference>
<evidence type="ECO:0000256" key="2">
    <source>
        <dbReference type="ARBA" id="ARBA00010566"/>
    </source>
</evidence>
<dbReference type="GO" id="GO:0006099">
    <property type="term" value="P:tricarboxylic acid cycle"/>
    <property type="evidence" value="ECO:0007669"/>
    <property type="project" value="UniProtKB-UniPathway"/>
</dbReference>
<dbReference type="GO" id="GO:0036440">
    <property type="term" value="F:citrate synthase activity"/>
    <property type="evidence" value="ECO:0007669"/>
    <property type="project" value="UniProtKB-EC"/>
</dbReference>
<dbReference type="CDD" id="cd06113">
    <property type="entry name" value="citrate_synt_like_1_2"/>
    <property type="match status" value="1"/>
</dbReference>
<comment type="catalytic activity">
    <reaction evidence="4">
        <text>oxaloacetate + acetyl-CoA + H2O = citrate + CoA + H(+)</text>
        <dbReference type="Rhea" id="RHEA:16845"/>
        <dbReference type="ChEBI" id="CHEBI:15377"/>
        <dbReference type="ChEBI" id="CHEBI:15378"/>
        <dbReference type="ChEBI" id="CHEBI:16452"/>
        <dbReference type="ChEBI" id="CHEBI:16947"/>
        <dbReference type="ChEBI" id="CHEBI:57287"/>
        <dbReference type="ChEBI" id="CHEBI:57288"/>
        <dbReference type="EC" id="2.3.3.16"/>
    </reaction>
</comment>
<dbReference type="Gene3D" id="1.10.230.10">
    <property type="entry name" value="Cytochrome P450-Terp, domain 2"/>
    <property type="match status" value="1"/>
</dbReference>
<dbReference type="GO" id="GO:0005829">
    <property type="term" value="C:cytosol"/>
    <property type="evidence" value="ECO:0007669"/>
    <property type="project" value="TreeGrafter"/>
</dbReference>
<feature type="active site" evidence="6">
    <location>
        <position position="333"/>
    </location>
</feature>